<dbReference type="InterPro" id="IPR043729">
    <property type="entry name" value="DUF5672"/>
</dbReference>
<feature type="transmembrane region" description="Helical" evidence="1">
    <location>
        <begin position="20"/>
        <end position="41"/>
    </location>
</feature>
<evidence type="ECO:0000313" key="4">
    <source>
        <dbReference type="Proteomes" id="UP001301958"/>
    </source>
</evidence>
<dbReference type="EMBL" id="MU865328">
    <property type="protein sequence ID" value="KAK4227693.1"/>
    <property type="molecule type" value="Genomic_DNA"/>
</dbReference>
<protein>
    <recommendedName>
        <fullName evidence="2">DUF5672 domain-containing protein</fullName>
    </recommendedName>
</protein>
<name>A0AAN7BRE2_9PEZI</name>
<keyword evidence="1" id="KW-0812">Transmembrane</keyword>
<reference evidence="3" key="1">
    <citation type="journal article" date="2023" name="Mol. Phylogenet. Evol.">
        <title>Genome-scale phylogeny and comparative genomics of the fungal order Sordariales.</title>
        <authorList>
            <person name="Hensen N."/>
            <person name="Bonometti L."/>
            <person name="Westerberg I."/>
            <person name="Brannstrom I.O."/>
            <person name="Guillou S."/>
            <person name="Cros-Aarteil S."/>
            <person name="Calhoun S."/>
            <person name="Haridas S."/>
            <person name="Kuo A."/>
            <person name="Mondo S."/>
            <person name="Pangilinan J."/>
            <person name="Riley R."/>
            <person name="LaButti K."/>
            <person name="Andreopoulos B."/>
            <person name="Lipzen A."/>
            <person name="Chen C."/>
            <person name="Yan M."/>
            <person name="Daum C."/>
            <person name="Ng V."/>
            <person name="Clum A."/>
            <person name="Steindorff A."/>
            <person name="Ohm R.A."/>
            <person name="Martin F."/>
            <person name="Silar P."/>
            <person name="Natvig D.O."/>
            <person name="Lalanne C."/>
            <person name="Gautier V."/>
            <person name="Ament-Velasquez S.L."/>
            <person name="Kruys A."/>
            <person name="Hutchinson M.I."/>
            <person name="Powell A.J."/>
            <person name="Barry K."/>
            <person name="Miller A.N."/>
            <person name="Grigoriev I.V."/>
            <person name="Debuchy R."/>
            <person name="Gladieux P."/>
            <person name="Hiltunen Thoren M."/>
            <person name="Johannesson H."/>
        </authorList>
    </citation>
    <scope>NUCLEOTIDE SEQUENCE</scope>
    <source>
        <strain evidence="3">CBS 990.96</strain>
    </source>
</reference>
<reference evidence="3" key="2">
    <citation type="submission" date="2023-05" db="EMBL/GenBank/DDBJ databases">
        <authorList>
            <consortium name="Lawrence Berkeley National Laboratory"/>
            <person name="Steindorff A."/>
            <person name="Hensen N."/>
            <person name="Bonometti L."/>
            <person name="Westerberg I."/>
            <person name="Brannstrom I.O."/>
            <person name="Guillou S."/>
            <person name="Cros-Aarteil S."/>
            <person name="Calhoun S."/>
            <person name="Haridas S."/>
            <person name="Kuo A."/>
            <person name="Mondo S."/>
            <person name="Pangilinan J."/>
            <person name="Riley R."/>
            <person name="Labutti K."/>
            <person name="Andreopoulos B."/>
            <person name="Lipzen A."/>
            <person name="Chen C."/>
            <person name="Yanf M."/>
            <person name="Daum C."/>
            <person name="Ng V."/>
            <person name="Clum A."/>
            <person name="Ohm R."/>
            <person name="Martin F."/>
            <person name="Silar P."/>
            <person name="Natvig D."/>
            <person name="Lalanne C."/>
            <person name="Gautier V."/>
            <person name="Ament-Velasquez S.L."/>
            <person name="Kruys A."/>
            <person name="Hutchinson M.I."/>
            <person name="Powell A.J."/>
            <person name="Barry K."/>
            <person name="Miller A.N."/>
            <person name="Grigoriev I.V."/>
            <person name="Debuchy R."/>
            <person name="Gladieux P."/>
            <person name="Thoren M.H."/>
            <person name="Johannesson H."/>
        </authorList>
    </citation>
    <scope>NUCLEOTIDE SEQUENCE</scope>
    <source>
        <strain evidence="3">CBS 990.96</strain>
    </source>
</reference>
<evidence type="ECO:0000256" key="1">
    <source>
        <dbReference type="SAM" id="Phobius"/>
    </source>
</evidence>
<dbReference type="Pfam" id="PF18922">
    <property type="entry name" value="DUF5672"/>
    <property type="match status" value="1"/>
</dbReference>
<evidence type="ECO:0000313" key="3">
    <source>
        <dbReference type="EMBL" id="KAK4227693.1"/>
    </source>
</evidence>
<keyword evidence="4" id="KW-1185">Reference proteome</keyword>
<organism evidence="3 4">
    <name type="scientific">Podospora fimiseda</name>
    <dbReference type="NCBI Taxonomy" id="252190"/>
    <lineage>
        <taxon>Eukaryota</taxon>
        <taxon>Fungi</taxon>
        <taxon>Dikarya</taxon>
        <taxon>Ascomycota</taxon>
        <taxon>Pezizomycotina</taxon>
        <taxon>Sordariomycetes</taxon>
        <taxon>Sordariomycetidae</taxon>
        <taxon>Sordariales</taxon>
        <taxon>Podosporaceae</taxon>
        <taxon>Podospora</taxon>
    </lineage>
</organism>
<keyword evidence="1" id="KW-0472">Membrane</keyword>
<comment type="caution">
    <text evidence="3">The sequence shown here is derived from an EMBL/GenBank/DDBJ whole genome shotgun (WGS) entry which is preliminary data.</text>
</comment>
<sequence>MAVLSTRSSSPSPGGGITSAFAITKAKIFLVVSLIITWWFASLLPHYKPAIKAHFSAQLNSAIQKIPSIKVDWEVDTDPLDMYNISKVALLIEPRPLPHLVPHILYMIGVVPPDWRFLFIGSEKSVAGVAEAAAIRHQQVAGKLDLMVLPEPWDIGTKEGVYRTLTDIRFYDEFMPTAEWILKYEADSILCANSEMSVDEWLHWDFVGAPRRADDHFAGNGGLSLRRASAIRRVLSFQNRLNDTEPEDEWFGKRVYVLPGAKTAKGVEEAFTVEDVYFENSMGFHIRDGGNGINAAVWEDPDQRKKIFNYCPEISLIMDMKLERERCKGDNKKGSIIAG</sequence>
<dbReference type="Proteomes" id="UP001301958">
    <property type="component" value="Unassembled WGS sequence"/>
</dbReference>
<accession>A0AAN7BRE2</accession>
<keyword evidence="1" id="KW-1133">Transmembrane helix</keyword>
<dbReference type="AlphaFoldDB" id="A0AAN7BRE2"/>
<proteinExistence type="predicted"/>
<evidence type="ECO:0000259" key="2">
    <source>
        <dbReference type="Pfam" id="PF18922"/>
    </source>
</evidence>
<feature type="domain" description="DUF5672" evidence="2">
    <location>
        <begin position="145"/>
        <end position="285"/>
    </location>
</feature>
<gene>
    <name evidence="3" type="ORF">QBC38DRAFT_363576</name>
</gene>